<dbReference type="EMBL" id="JACHGY010000001">
    <property type="protein sequence ID" value="MBB6430116.1"/>
    <property type="molecule type" value="Genomic_DNA"/>
</dbReference>
<keyword evidence="4" id="KW-1185">Reference proteome</keyword>
<organism evidence="3 4">
    <name type="scientific">Algisphaera agarilytica</name>
    <dbReference type="NCBI Taxonomy" id="1385975"/>
    <lineage>
        <taxon>Bacteria</taxon>
        <taxon>Pseudomonadati</taxon>
        <taxon>Planctomycetota</taxon>
        <taxon>Phycisphaerae</taxon>
        <taxon>Phycisphaerales</taxon>
        <taxon>Phycisphaeraceae</taxon>
        <taxon>Algisphaera</taxon>
    </lineage>
</organism>
<evidence type="ECO:0000313" key="4">
    <source>
        <dbReference type="Proteomes" id="UP000541810"/>
    </source>
</evidence>
<dbReference type="RefSeq" id="WP_184677654.1">
    <property type="nucleotide sequence ID" value="NZ_JACHGY010000001.1"/>
</dbReference>
<dbReference type="Pfam" id="PF07589">
    <property type="entry name" value="PEP-CTERM"/>
    <property type="match status" value="1"/>
</dbReference>
<accession>A0A7X0H8L8</accession>
<gene>
    <name evidence="3" type="ORF">HNQ40_001922</name>
</gene>
<evidence type="ECO:0000256" key="1">
    <source>
        <dbReference type="SAM" id="SignalP"/>
    </source>
</evidence>
<evidence type="ECO:0000313" key="3">
    <source>
        <dbReference type="EMBL" id="MBB6430116.1"/>
    </source>
</evidence>
<feature type="signal peptide" evidence="1">
    <location>
        <begin position="1"/>
        <end position="25"/>
    </location>
</feature>
<dbReference type="InterPro" id="IPR013424">
    <property type="entry name" value="Ice-binding_C"/>
</dbReference>
<name>A0A7X0H8L8_9BACT</name>
<feature type="chain" id="PRO_5031212506" description="Ice-binding protein C-terminal domain-containing protein" evidence="1">
    <location>
        <begin position="26"/>
        <end position="272"/>
    </location>
</feature>
<proteinExistence type="predicted"/>
<comment type="caution">
    <text evidence="3">The sequence shown here is derived from an EMBL/GenBank/DDBJ whole genome shotgun (WGS) entry which is preliminary data.</text>
</comment>
<protein>
    <recommendedName>
        <fullName evidence="2">Ice-binding protein C-terminal domain-containing protein</fullName>
    </recommendedName>
</protein>
<feature type="domain" description="Ice-binding protein C-terminal" evidence="2">
    <location>
        <begin position="249"/>
        <end position="270"/>
    </location>
</feature>
<keyword evidence="1" id="KW-0732">Signal</keyword>
<dbReference type="AlphaFoldDB" id="A0A7X0H8L8"/>
<reference evidence="3 4" key="1">
    <citation type="submission" date="2020-08" db="EMBL/GenBank/DDBJ databases">
        <title>Genomic Encyclopedia of Type Strains, Phase IV (KMG-IV): sequencing the most valuable type-strain genomes for metagenomic binning, comparative biology and taxonomic classification.</title>
        <authorList>
            <person name="Goeker M."/>
        </authorList>
    </citation>
    <scope>NUCLEOTIDE SEQUENCE [LARGE SCALE GENOMIC DNA]</scope>
    <source>
        <strain evidence="3 4">DSM 103725</strain>
    </source>
</reference>
<dbReference type="Proteomes" id="UP000541810">
    <property type="component" value="Unassembled WGS sequence"/>
</dbReference>
<evidence type="ECO:0000259" key="2">
    <source>
        <dbReference type="Pfam" id="PF07589"/>
    </source>
</evidence>
<sequence>MKNTSFALLCFAGSALAFTSPSSHAAAFVDEVISYTPGSGVGSYTNPDAALGQPGDNTGFGLLTPFNPHFSTSELARIGSGGELTLRFSNEVLIGDGLDIGIYTNVFLINNSSLTGAQDPAASFGGDSVDIHVSDNGNDWVSVDTSTIPFNLPHTYYLNPEALTGSSSTVPSNPILADFGKPFDAELSDFDGLTYAGIGNLLDGSAGGTWLDLSPTGLSSVSYIRFNNPGATFELDTVAIANSKVGVLVPEPHSVMGLAATGLLVFQRRRSA</sequence>